<dbReference type="Proteomes" id="UP000182375">
    <property type="component" value="Unassembled WGS sequence"/>
</dbReference>
<evidence type="ECO:0000313" key="3">
    <source>
        <dbReference type="EMBL" id="SED47986.1"/>
    </source>
</evidence>
<organism evidence="3 4">
    <name type="scientific">Streptomyces misionensis</name>
    <dbReference type="NCBI Taxonomy" id="67331"/>
    <lineage>
        <taxon>Bacteria</taxon>
        <taxon>Bacillati</taxon>
        <taxon>Actinomycetota</taxon>
        <taxon>Actinomycetes</taxon>
        <taxon>Kitasatosporales</taxon>
        <taxon>Streptomycetaceae</taxon>
        <taxon>Streptomyces</taxon>
    </lineage>
</organism>
<accession>A0A1H5B0S1</accession>
<feature type="region of interest" description="Disordered" evidence="1">
    <location>
        <begin position="58"/>
        <end position="193"/>
    </location>
</feature>
<keyword evidence="2" id="KW-1133">Transmembrane helix</keyword>
<keyword evidence="2" id="KW-0812">Transmembrane</keyword>
<dbReference type="RefSeq" id="WP_244174908.1">
    <property type="nucleotide sequence ID" value="NZ_FNTD01000004.1"/>
</dbReference>
<evidence type="ECO:0000256" key="2">
    <source>
        <dbReference type="SAM" id="Phobius"/>
    </source>
</evidence>
<feature type="region of interest" description="Disordered" evidence="1">
    <location>
        <begin position="1"/>
        <end position="33"/>
    </location>
</feature>
<feature type="transmembrane region" description="Helical" evidence="2">
    <location>
        <begin position="37"/>
        <end position="54"/>
    </location>
</feature>
<dbReference type="GeneID" id="95514011"/>
<proteinExistence type="predicted"/>
<protein>
    <submittedName>
        <fullName evidence="3">Uncharacterized protein</fullName>
    </submittedName>
</protein>
<feature type="compositionally biased region" description="Low complexity" evidence="1">
    <location>
        <begin position="113"/>
        <end position="163"/>
    </location>
</feature>
<dbReference type="AlphaFoldDB" id="A0A1H5B0S1"/>
<feature type="compositionally biased region" description="Pro residues" evidence="1">
    <location>
        <begin position="164"/>
        <end position="178"/>
    </location>
</feature>
<feature type="compositionally biased region" description="Low complexity" evidence="1">
    <location>
        <begin position="1"/>
        <end position="22"/>
    </location>
</feature>
<sequence>MRATRTPIRTTTAPAEPGGRFSGFRRGRHRRPRRRKALLAVGGLVLAAAVLSLVRMSPESGVGAPGTAAAEPRLGPGVTPGTTAGPTLRGGSTATTATRTAGPDALAPAASVPRGPGTAPAPAGSTRAPAAPGRSAAPPRTVTTAPSAPARPTAPASTASAPPASHPAPPPKPTPTPDPGQSAPAPGPGGLCLPVIGLCVDVTGPHWG</sequence>
<feature type="compositionally biased region" description="Basic residues" evidence="1">
    <location>
        <begin position="23"/>
        <end position="33"/>
    </location>
</feature>
<reference evidence="3 4" key="1">
    <citation type="submission" date="2016-10" db="EMBL/GenBank/DDBJ databases">
        <authorList>
            <person name="de Groot N.N."/>
        </authorList>
    </citation>
    <scope>NUCLEOTIDE SEQUENCE [LARGE SCALE GENOMIC DNA]</scope>
    <source>
        <strain evidence="3 4">DSM 40306</strain>
    </source>
</reference>
<gene>
    <name evidence="3" type="ORF">SAMN04490357_4923</name>
</gene>
<evidence type="ECO:0000313" key="4">
    <source>
        <dbReference type="Proteomes" id="UP000182375"/>
    </source>
</evidence>
<name>A0A1H5B0S1_9ACTN</name>
<feature type="compositionally biased region" description="Low complexity" evidence="1">
    <location>
        <begin position="75"/>
        <end position="102"/>
    </location>
</feature>
<dbReference type="STRING" id="67331.SAMN04490357_4923"/>
<keyword evidence="2" id="KW-0472">Membrane</keyword>
<evidence type="ECO:0000256" key="1">
    <source>
        <dbReference type="SAM" id="MobiDB-lite"/>
    </source>
</evidence>
<dbReference type="EMBL" id="FNTD01000004">
    <property type="protein sequence ID" value="SED47986.1"/>
    <property type="molecule type" value="Genomic_DNA"/>
</dbReference>